<evidence type="ECO:0000313" key="1">
    <source>
        <dbReference type="EMBL" id="MCH93818.1"/>
    </source>
</evidence>
<dbReference type="AlphaFoldDB" id="A0A392N4A4"/>
<keyword evidence="2" id="KW-1185">Reference proteome</keyword>
<dbReference type="PANTHER" id="PTHR36617">
    <property type="entry name" value="PROTEIN, PUTATIVE-RELATED"/>
    <property type="match status" value="1"/>
</dbReference>
<comment type="caution">
    <text evidence="1">The sequence shown here is derived from an EMBL/GenBank/DDBJ whole genome shotgun (WGS) entry which is preliminary data.</text>
</comment>
<dbReference type="EMBL" id="LXQA010025854">
    <property type="protein sequence ID" value="MCH93818.1"/>
    <property type="molecule type" value="Genomic_DNA"/>
</dbReference>
<protein>
    <submittedName>
        <fullName evidence="1">Putative non-LTR retroelement reverse transcriptase</fullName>
    </submittedName>
</protein>
<reference evidence="1 2" key="1">
    <citation type="journal article" date="2018" name="Front. Plant Sci.">
        <title>Red Clover (Trifolium pratense) and Zigzag Clover (T. medium) - A Picture of Genomic Similarities and Differences.</title>
        <authorList>
            <person name="Dluhosova J."/>
            <person name="Istvanek J."/>
            <person name="Nedelnik J."/>
            <person name="Repkova J."/>
        </authorList>
    </citation>
    <scope>NUCLEOTIDE SEQUENCE [LARGE SCALE GENOMIC DNA]</scope>
    <source>
        <strain evidence="2">cv. 10/8</strain>
        <tissue evidence="1">Leaf</tissue>
    </source>
</reference>
<keyword evidence="1" id="KW-0808">Transferase</keyword>
<sequence>EVLVAKYGAHIMHNVVWPIGPSPYVGSLWWKDICDLEICVDSKNWVEEMISRTLGNGACTRFWCDKWIGDSLLSIKFPRLFSLSLQKEATVNEMVVIDGESKNWNLLWRRSLFLWEVDRVTQLLALLENAIFSNKDDKWQWVIDPDGCFLVKSAYESLSKNIVIGPSLPTFEIGIFKSTWDSPAPSKVIAFSWQLLYDRVPTKDNLLLRGIFTERKWWELCVVWR</sequence>
<dbReference type="PANTHER" id="PTHR36617:SF15">
    <property type="entry name" value="REVERSE TRANSCRIPTASE ZINC-BINDING DOMAIN-CONTAINING PROTEIN"/>
    <property type="match status" value="1"/>
</dbReference>
<accession>A0A392N4A4</accession>
<dbReference type="Proteomes" id="UP000265520">
    <property type="component" value="Unassembled WGS sequence"/>
</dbReference>
<feature type="non-terminal residue" evidence="1">
    <location>
        <position position="1"/>
    </location>
</feature>
<keyword evidence="1" id="KW-0548">Nucleotidyltransferase</keyword>
<proteinExistence type="predicted"/>
<name>A0A392N4A4_9FABA</name>
<evidence type="ECO:0000313" key="2">
    <source>
        <dbReference type="Proteomes" id="UP000265520"/>
    </source>
</evidence>
<dbReference type="GO" id="GO:0003964">
    <property type="term" value="F:RNA-directed DNA polymerase activity"/>
    <property type="evidence" value="ECO:0007669"/>
    <property type="project" value="UniProtKB-KW"/>
</dbReference>
<organism evidence="1 2">
    <name type="scientific">Trifolium medium</name>
    <dbReference type="NCBI Taxonomy" id="97028"/>
    <lineage>
        <taxon>Eukaryota</taxon>
        <taxon>Viridiplantae</taxon>
        <taxon>Streptophyta</taxon>
        <taxon>Embryophyta</taxon>
        <taxon>Tracheophyta</taxon>
        <taxon>Spermatophyta</taxon>
        <taxon>Magnoliopsida</taxon>
        <taxon>eudicotyledons</taxon>
        <taxon>Gunneridae</taxon>
        <taxon>Pentapetalae</taxon>
        <taxon>rosids</taxon>
        <taxon>fabids</taxon>
        <taxon>Fabales</taxon>
        <taxon>Fabaceae</taxon>
        <taxon>Papilionoideae</taxon>
        <taxon>50 kb inversion clade</taxon>
        <taxon>NPAAA clade</taxon>
        <taxon>Hologalegina</taxon>
        <taxon>IRL clade</taxon>
        <taxon>Trifolieae</taxon>
        <taxon>Trifolium</taxon>
    </lineage>
</organism>
<keyword evidence="1" id="KW-0695">RNA-directed DNA polymerase</keyword>